<protein>
    <recommendedName>
        <fullName evidence="1">PEP-utilising enzyme mobile domain-containing protein</fullName>
    </recommendedName>
</protein>
<dbReference type="Gene3D" id="3.50.30.10">
    <property type="entry name" value="Phosphohistidine domain"/>
    <property type="match status" value="1"/>
</dbReference>
<gene>
    <name evidence="2" type="ORF">METZ01_LOCUS108929</name>
</gene>
<dbReference type="AlphaFoldDB" id="A0A381WU92"/>
<reference evidence="2" key="1">
    <citation type="submission" date="2018-05" db="EMBL/GenBank/DDBJ databases">
        <authorList>
            <person name="Lanie J.A."/>
            <person name="Ng W.-L."/>
            <person name="Kazmierczak K.M."/>
            <person name="Andrzejewski T.M."/>
            <person name="Davidsen T.M."/>
            <person name="Wayne K.J."/>
            <person name="Tettelin H."/>
            <person name="Glass J.I."/>
            <person name="Rusch D."/>
            <person name="Podicherti R."/>
            <person name="Tsui H.-C.T."/>
            <person name="Winkler M.E."/>
        </authorList>
    </citation>
    <scope>NUCLEOTIDE SEQUENCE</scope>
</reference>
<dbReference type="PANTHER" id="PTHR43615">
    <property type="entry name" value="PHOSPHOENOLPYRUVATE SYNTHASE-RELATED"/>
    <property type="match status" value="1"/>
</dbReference>
<evidence type="ECO:0000313" key="2">
    <source>
        <dbReference type="EMBL" id="SVA56075.1"/>
    </source>
</evidence>
<evidence type="ECO:0000259" key="1">
    <source>
        <dbReference type="Pfam" id="PF00391"/>
    </source>
</evidence>
<sequence>MTNAWFMDDDPSTSFPIYTRGNVGEVFPDPVSPLTADHTWHGAGNRGLLDFMTRFTIDADELDPGQKTMFEIFGGYMFLNLSVARLMGARSSGMTPELVDLGFFGTGTSLPPYVARPKDDDPDITQRVDEMMFGWMTTTEVPVVADQVSEVADIVATRPDLATISEADLVARTREMPPVFSRLFATHSEASAAASVSMGAITVTALGVGKPGLDLRITGGLGGVASAEPSDILWTLGCMVATSADLTAAFDEGLDGLAGRLAGLGPRAADFLAGLANFTAAYGSRGPNEWELRSRTWETHPELPLALIDRMRFSPNSDNPSTTRATAHQRSGEALELLQSMVAGNEEAAGTLAIAVPAARAWIPAREQCKATIVRIIHEVRLAARELGRRLASDGRLADADHVFMLRDGELEAALAGDMAGTAAARQVDYLALFDLQPPYWFAGEVPEFALRSEVPVAEGPSKTILQGMGGSAGTVEGRARVVLDLSGPLAFEPGEILVAPITDPSWTPLFVPAAGVVVDVGAVMSHAVIVSRELGIPCVVSAVGATTRIPDGALIRVNGDTGTVTLLGD</sequence>
<dbReference type="SUPFAM" id="SSF52009">
    <property type="entry name" value="Phosphohistidine domain"/>
    <property type="match status" value="1"/>
</dbReference>
<dbReference type="InterPro" id="IPR051549">
    <property type="entry name" value="PEP_Utilizing_Enz"/>
</dbReference>
<dbReference type="Pfam" id="PF00391">
    <property type="entry name" value="PEP-utilizers"/>
    <property type="match status" value="1"/>
</dbReference>
<dbReference type="InterPro" id="IPR008279">
    <property type="entry name" value="PEP-util_enz_mobile_dom"/>
</dbReference>
<organism evidence="2">
    <name type="scientific">marine metagenome</name>
    <dbReference type="NCBI Taxonomy" id="408172"/>
    <lineage>
        <taxon>unclassified sequences</taxon>
        <taxon>metagenomes</taxon>
        <taxon>ecological metagenomes</taxon>
    </lineage>
</organism>
<accession>A0A381WU92</accession>
<dbReference type="InterPro" id="IPR036637">
    <property type="entry name" value="Phosphohistidine_dom_sf"/>
</dbReference>
<name>A0A381WU92_9ZZZZ</name>
<dbReference type="EMBL" id="UINC01012901">
    <property type="protein sequence ID" value="SVA56075.1"/>
    <property type="molecule type" value="Genomic_DNA"/>
</dbReference>
<dbReference type="PANTHER" id="PTHR43615:SF1">
    <property type="entry name" value="PPDK_N DOMAIN-CONTAINING PROTEIN"/>
    <property type="match status" value="1"/>
</dbReference>
<proteinExistence type="predicted"/>
<feature type="domain" description="PEP-utilising enzyme mobile" evidence="1">
    <location>
        <begin position="492"/>
        <end position="563"/>
    </location>
</feature>
<dbReference type="GO" id="GO:0016772">
    <property type="term" value="F:transferase activity, transferring phosphorus-containing groups"/>
    <property type="evidence" value="ECO:0007669"/>
    <property type="project" value="InterPro"/>
</dbReference>